<evidence type="ECO:0000256" key="2">
    <source>
        <dbReference type="ARBA" id="ARBA00022448"/>
    </source>
</evidence>
<evidence type="ECO:0000256" key="4">
    <source>
        <dbReference type="ARBA" id="ARBA00022692"/>
    </source>
</evidence>
<dbReference type="NCBIfam" id="NF008049">
    <property type="entry name" value="PRK10782.1"/>
    <property type="match status" value="1"/>
</dbReference>
<evidence type="ECO:0000313" key="9">
    <source>
        <dbReference type="EMBL" id="MBL0387500.1"/>
    </source>
</evidence>
<dbReference type="Pfam" id="PF00528">
    <property type="entry name" value="BPD_transp_1"/>
    <property type="match status" value="1"/>
</dbReference>
<keyword evidence="2 7" id="KW-0813">Transport</keyword>
<dbReference type="SUPFAM" id="SSF161098">
    <property type="entry name" value="MetI-like"/>
    <property type="match status" value="1"/>
</dbReference>
<feature type="transmembrane region" description="Helical" evidence="7">
    <location>
        <begin position="194"/>
        <end position="213"/>
    </location>
</feature>
<organism evidence="9 10">
    <name type="scientific">Tumebacillus amylolyticus</name>
    <dbReference type="NCBI Taxonomy" id="2801339"/>
    <lineage>
        <taxon>Bacteria</taxon>
        <taxon>Bacillati</taxon>
        <taxon>Bacillota</taxon>
        <taxon>Bacilli</taxon>
        <taxon>Bacillales</taxon>
        <taxon>Alicyclobacillaceae</taxon>
        <taxon>Tumebacillus</taxon>
    </lineage>
</organism>
<feature type="transmembrane region" description="Helical" evidence="7">
    <location>
        <begin position="152"/>
        <end position="174"/>
    </location>
</feature>
<protein>
    <submittedName>
        <fullName evidence="9">ABC transporter permease</fullName>
    </submittedName>
</protein>
<dbReference type="InterPro" id="IPR051322">
    <property type="entry name" value="AA_ABC_Transporter_Permease"/>
</dbReference>
<reference evidence="9 10" key="1">
    <citation type="submission" date="2021-01" db="EMBL/GenBank/DDBJ databases">
        <title>Tumebacillus sp. strain ITR2 16S ribosomal RNA gene Genome sequencing and assembly.</title>
        <authorList>
            <person name="Kang M."/>
        </authorList>
    </citation>
    <scope>NUCLEOTIDE SEQUENCE [LARGE SCALE GENOMIC DNA]</scope>
    <source>
        <strain evidence="9 10">ITR2</strain>
    </source>
</reference>
<keyword evidence="6 7" id="KW-0472">Membrane</keyword>
<dbReference type="EMBL" id="JAEQNB010000003">
    <property type="protein sequence ID" value="MBL0387500.1"/>
    <property type="molecule type" value="Genomic_DNA"/>
</dbReference>
<comment type="caution">
    <text evidence="9">The sequence shown here is derived from an EMBL/GenBank/DDBJ whole genome shotgun (WGS) entry which is preliminary data.</text>
</comment>
<feature type="transmembrane region" description="Helical" evidence="7">
    <location>
        <begin position="58"/>
        <end position="81"/>
    </location>
</feature>
<evidence type="ECO:0000259" key="8">
    <source>
        <dbReference type="PROSITE" id="PS50928"/>
    </source>
</evidence>
<keyword evidence="10" id="KW-1185">Reference proteome</keyword>
<dbReference type="PANTHER" id="PTHR30450:SF1">
    <property type="entry name" value="D-METHIONINE TRANSPORT SYSTEM PERMEASE PROTEIN METI-RELATED"/>
    <property type="match status" value="1"/>
</dbReference>
<keyword evidence="4 7" id="KW-0812">Transmembrane</keyword>
<dbReference type="Proteomes" id="UP000602284">
    <property type="component" value="Unassembled WGS sequence"/>
</dbReference>
<keyword evidence="3" id="KW-1003">Cell membrane</keyword>
<dbReference type="InterPro" id="IPR000515">
    <property type="entry name" value="MetI-like"/>
</dbReference>
<dbReference type="PROSITE" id="PS50928">
    <property type="entry name" value="ABC_TM1"/>
    <property type="match status" value="1"/>
</dbReference>
<evidence type="ECO:0000256" key="3">
    <source>
        <dbReference type="ARBA" id="ARBA00022475"/>
    </source>
</evidence>
<sequence length="223" mass="24293">MDFKELFVNVDWTDIWKALGETMYMVSLSTLFTALIGLPLGILVVLTSPGHLLQNRGVYAVLSFIINIFRSIPFIILMIMLIPFTQILVGTSIGVTAAIPPLVIGSAPFFARLVEVSLREVDKGVIEMSQSMGATTWQIIARVLLPEARSGIVAGITITLVALVGYTAMAGVIGGGGLGDLAIRYGYQRFQTDVMIVTTVIMIVLVQVFQSVGDKLVRRFNRK</sequence>
<evidence type="ECO:0000313" key="10">
    <source>
        <dbReference type="Proteomes" id="UP000602284"/>
    </source>
</evidence>
<feature type="domain" description="ABC transmembrane type-1" evidence="8">
    <location>
        <begin position="19"/>
        <end position="213"/>
    </location>
</feature>
<accession>A0ABS1JBD2</accession>
<name>A0ABS1JBD2_9BACL</name>
<dbReference type="RefSeq" id="WP_201635537.1">
    <property type="nucleotide sequence ID" value="NZ_JAEQNB010000003.1"/>
</dbReference>
<comment type="subcellular location">
    <subcellularLocation>
        <location evidence="1 7">Cell membrane</location>
        <topology evidence="1 7">Multi-pass membrane protein</topology>
    </subcellularLocation>
</comment>
<gene>
    <name evidence="9" type="ORF">JJB07_12635</name>
</gene>
<keyword evidence="5 7" id="KW-1133">Transmembrane helix</keyword>
<evidence type="ECO:0000256" key="7">
    <source>
        <dbReference type="RuleBase" id="RU363032"/>
    </source>
</evidence>
<comment type="similarity">
    <text evidence="7">Belongs to the binding-protein-dependent transport system permease family.</text>
</comment>
<evidence type="ECO:0000256" key="5">
    <source>
        <dbReference type="ARBA" id="ARBA00022989"/>
    </source>
</evidence>
<feature type="transmembrane region" description="Helical" evidence="7">
    <location>
        <begin position="87"/>
        <end position="110"/>
    </location>
</feature>
<evidence type="ECO:0000256" key="6">
    <source>
        <dbReference type="ARBA" id="ARBA00023136"/>
    </source>
</evidence>
<dbReference type="Gene3D" id="1.10.3720.10">
    <property type="entry name" value="MetI-like"/>
    <property type="match status" value="1"/>
</dbReference>
<dbReference type="InterPro" id="IPR035906">
    <property type="entry name" value="MetI-like_sf"/>
</dbReference>
<evidence type="ECO:0000256" key="1">
    <source>
        <dbReference type="ARBA" id="ARBA00004651"/>
    </source>
</evidence>
<dbReference type="PANTHER" id="PTHR30450">
    <property type="entry name" value="ABC TRANSPORTER PERMEASE"/>
    <property type="match status" value="1"/>
</dbReference>
<feature type="transmembrane region" description="Helical" evidence="7">
    <location>
        <begin position="23"/>
        <end position="46"/>
    </location>
</feature>
<dbReference type="CDD" id="cd06261">
    <property type="entry name" value="TM_PBP2"/>
    <property type="match status" value="1"/>
</dbReference>
<proteinExistence type="inferred from homology"/>